<keyword evidence="2" id="KW-1185">Reference proteome</keyword>
<dbReference type="AlphaFoldDB" id="A0A1M5NYL6"/>
<dbReference type="EMBL" id="FQWC01000004">
    <property type="protein sequence ID" value="SHG94289.1"/>
    <property type="molecule type" value="Genomic_DNA"/>
</dbReference>
<organism evidence="1 2">
    <name type="scientific">Flavobacterium defluvii</name>
    <dbReference type="NCBI Taxonomy" id="370979"/>
    <lineage>
        <taxon>Bacteria</taxon>
        <taxon>Pseudomonadati</taxon>
        <taxon>Bacteroidota</taxon>
        <taxon>Flavobacteriia</taxon>
        <taxon>Flavobacteriales</taxon>
        <taxon>Flavobacteriaceae</taxon>
        <taxon>Flavobacterium</taxon>
    </lineage>
</organism>
<name>A0A1M5NYL6_9FLAO</name>
<protein>
    <submittedName>
        <fullName evidence="1">Uncharacterized protein</fullName>
    </submittedName>
</protein>
<evidence type="ECO:0000313" key="1">
    <source>
        <dbReference type="EMBL" id="SHG94289.1"/>
    </source>
</evidence>
<dbReference type="STRING" id="370979.SAMN05443663_104325"/>
<gene>
    <name evidence="1" type="ORF">SAMN05443663_104325</name>
</gene>
<dbReference type="Proteomes" id="UP000184071">
    <property type="component" value="Unassembled WGS sequence"/>
</dbReference>
<accession>A0A1M5NYL6</accession>
<reference evidence="2" key="1">
    <citation type="submission" date="2016-11" db="EMBL/GenBank/DDBJ databases">
        <authorList>
            <person name="Varghese N."/>
            <person name="Submissions S."/>
        </authorList>
    </citation>
    <scope>NUCLEOTIDE SEQUENCE [LARGE SCALE GENOMIC DNA]</scope>
    <source>
        <strain evidence="2">DSM 17963</strain>
    </source>
</reference>
<dbReference type="OrthoDB" id="1050732at2"/>
<sequence>MKKKIINYFLQYPLSRKYLYSFLRLKNYNGTQRMRNECNLRKKMSLFEYDKLAKNIAPFFYPNEIQFYGFNHVISKYLGMSSLNSRVTNEHGFIFSTFASDQYIKNDIILTFSDYREEQLKNKYSDKLNIVKIGPYIHYADSLLSREEKDEIKKGTGKILLVFPFHSIDGVISSFDTDTFIKEIENYKIKNKFDTVLVCLYWKDIQIGRAENYIRKGYKVTTAGHINDRFFLNRLRSIIELADFVLSNEIGSYIAYCLCLKKEIRLINQKSKVTDEKGNEEHINKINFLKIEDHMISYYQIQEKLMSIFSVENMTEGDKVFVNDFFGLNYLKSSSELRKLIN</sequence>
<proteinExistence type="predicted"/>
<dbReference type="RefSeq" id="WP_139260490.1">
    <property type="nucleotide sequence ID" value="NZ_FQWC01000004.1"/>
</dbReference>
<evidence type="ECO:0000313" key="2">
    <source>
        <dbReference type="Proteomes" id="UP000184071"/>
    </source>
</evidence>